<keyword evidence="1" id="KW-0472">Membrane</keyword>
<keyword evidence="1" id="KW-1133">Transmembrane helix</keyword>
<protein>
    <submittedName>
        <fullName evidence="2">Uncharacterized protein</fullName>
    </submittedName>
</protein>
<sequence length="151" mass="16257">MNWVFVLGMLVGITGMLVCGCLLVFMVTNISVLVRDCNISVLVRECNISVLVRECVAAGICCCLLMNWVFVLGMLVGITGMLNISVISVLAAGICCCLLMNWVFVLGMLVGITGMLVCGCLLVFMVTNISVLVRDCNISVCFLSCVRRTVS</sequence>
<proteinExistence type="predicted"/>
<feature type="transmembrane region" description="Helical" evidence="1">
    <location>
        <begin position="84"/>
        <end position="105"/>
    </location>
</feature>
<feature type="transmembrane region" description="Helical" evidence="1">
    <location>
        <begin position="112"/>
        <end position="133"/>
    </location>
</feature>
<evidence type="ECO:0000313" key="2">
    <source>
        <dbReference type="EMBL" id="KAK3540277.1"/>
    </source>
</evidence>
<evidence type="ECO:0000313" key="3">
    <source>
        <dbReference type="Proteomes" id="UP001274896"/>
    </source>
</evidence>
<keyword evidence="1" id="KW-0812">Transmembrane</keyword>
<evidence type="ECO:0000256" key="1">
    <source>
        <dbReference type="SAM" id="Phobius"/>
    </source>
</evidence>
<dbReference type="AlphaFoldDB" id="A0AAE0R1Z0"/>
<dbReference type="EMBL" id="JAUCMX010000007">
    <property type="protein sequence ID" value="KAK3540277.1"/>
    <property type="molecule type" value="Genomic_DNA"/>
</dbReference>
<keyword evidence="3" id="KW-1185">Reference proteome</keyword>
<gene>
    <name evidence="2" type="ORF">QTP70_029385</name>
</gene>
<organism evidence="2 3">
    <name type="scientific">Hemibagrus guttatus</name>
    <dbReference type="NCBI Taxonomy" id="175788"/>
    <lineage>
        <taxon>Eukaryota</taxon>
        <taxon>Metazoa</taxon>
        <taxon>Chordata</taxon>
        <taxon>Craniata</taxon>
        <taxon>Vertebrata</taxon>
        <taxon>Euteleostomi</taxon>
        <taxon>Actinopterygii</taxon>
        <taxon>Neopterygii</taxon>
        <taxon>Teleostei</taxon>
        <taxon>Ostariophysi</taxon>
        <taxon>Siluriformes</taxon>
        <taxon>Bagridae</taxon>
        <taxon>Hemibagrus</taxon>
    </lineage>
</organism>
<accession>A0AAE0R1Z0</accession>
<reference evidence="2" key="1">
    <citation type="submission" date="2023-06" db="EMBL/GenBank/DDBJ databases">
        <title>Male Hemibagrus guttatus genome.</title>
        <authorList>
            <person name="Bian C."/>
        </authorList>
    </citation>
    <scope>NUCLEOTIDE SEQUENCE</scope>
    <source>
        <strain evidence="2">Male_cb2023</strain>
        <tissue evidence="2">Muscle</tissue>
    </source>
</reference>
<feature type="transmembrane region" description="Helical" evidence="1">
    <location>
        <begin position="55"/>
        <end position="78"/>
    </location>
</feature>
<comment type="caution">
    <text evidence="2">The sequence shown here is derived from an EMBL/GenBank/DDBJ whole genome shotgun (WGS) entry which is preliminary data.</text>
</comment>
<feature type="transmembrane region" description="Helical" evidence="1">
    <location>
        <begin position="6"/>
        <end position="34"/>
    </location>
</feature>
<dbReference type="Proteomes" id="UP001274896">
    <property type="component" value="Unassembled WGS sequence"/>
</dbReference>
<name>A0AAE0R1Z0_9TELE</name>